<evidence type="ECO:0000313" key="1">
    <source>
        <dbReference type="EMBL" id="MBB3056753.1"/>
    </source>
</evidence>
<accession>A0A839SHH5</accession>
<name>A0A839SHH5_9SPHI</name>
<organism evidence="1 2">
    <name type="scientific">Mucilaginibacter gotjawali</name>
    <dbReference type="NCBI Taxonomy" id="1550579"/>
    <lineage>
        <taxon>Bacteria</taxon>
        <taxon>Pseudomonadati</taxon>
        <taxon>Bacteroidota</taxon>
        <taxon>Sphingobacteriia</taxon>
        <taxon>Sphingobacteriales</taxon>
        <taxon>Sphingobacteriaceae</taxon>
        <taxon>Mucilaginibacter</taxon>
    </lineage>
</organism>
<proteinExistence type="predicted"/>
<comment type="caution">
    <text evidence="1">The sequence shown here is derived from an EMBL/GenBank/DDBJ whole genome shotgun (WGS) entry which is preliminary data.</text>
</comment>
<dbReference type="RefSeq" id="WP_096356066.1">
    <property type="nucleotide sequence ID" value="NZ_AP017313.1"/>
</dbReference>
<dbReference type="InterPro" id="IPR050708">
    <property type="entry name" value="T6SS_VgrG/RHS"/>
</dbReference>
<gene>
    <name evidence="1" type="ORF">FHS11_003179</name>
</gene>
<dbReference type="OrthoDB" id="2972467at2"/>
<dbReference type="Proteomes" id="UP000539265">
    <property type="component" value="Unassembled WGS sequence"/>
</dbReference>
<sequence length="1461" mass="159817">MGASTLPPGVTGTYANFGAAIKSIVLHGGSFTPLLNPWLIDAPYPYSVYQQSVPKTISTSNTSLCTLITHLESLAGAAGQSLYDYLVATYGNAMTLSSADVTALHNSCNNCKFMLSHDVTLPVFLDPGATGCITPSAYAAAKDTLNARFGRTLLPTDANYTTIFANFMNQYFGFSLAYDQYAAYESSHSGLLCNQMPYASVNADPYDCVKNQLSTIVASGLVDWNNYIATNRQAFIADYENTCSLAQASAGLSSLEQLYHYTLYYYDQADNLVRTVPPEGVNLVSTMLFNYIDKARDADTTTVVYHGPAVNSNQTAATDTLSAVLSAPHGAVELWLYNGGTPRYHFVATTADSKYQFQAGIAGDTLSVDVWPLAGSAAWHYKAGIRALQPLNPFAMVVFQGDTLGKGPASPQLYLNGTRLTTIKTAGARTVVPDSLQMLKHMRLYRHLLSTSTIARDVGQYFFDAADKNYAGWFRFNVPATGSQTTVNDTSTRETAYYDTYPAHGMPTTYTYNGTNQVSLQLSPDGGYNRYWYDLLSRLVLSQNDKQNPLHNYSYTLYDTLGRINEVGQKNGDTVTIGSANYISNAKLATFMTFGTNSQITGTHYDTPMDTLSGHTNGIASIYTQTNLRKRVAASTYTETQGSPALRATYYSYDIDGNVTRLWQQLDGLYVNSTNAGLKRVDYEYDLVSGKVNFVRYQDGQPDEFYYAYSYDADNRLTGALSSNRAVVDTLTGSVLPPSVRSLDARYYYYLHGPLRRVELGDDGASVQGLDYAYTLQGWLKGVNSATGASYYDMGLDSTKVAKDALGYSLGYYPNDYSPIGGTTYKAFTLQYSQTTGDITGQSLYNGNISNATMAINQLGTPVGYTYHYDQLNRLKKMREYAGIHGTTWSRTNISLNYQENVTYDGNGNIQTYGRNGASPTAQTIDSLTYHYPLTSGKLKNNRLNYIHDAISSSGYNLDLRNQTNTTNYRYDVLGNLIYDAYSGITGNGGVNSITWSVYNKPLKIYKAGADSITYAYNTANQRVSKKELGITTWYVRDAQGNPLALYDNIHGSTNWREQDLYGSSRLGMWMPNIADAGSSILPWDTVGKKLYELDNHLGNVMATISDKRLQHSSNGTTIDYYTADITAAQDYYPFGMLMPGRIYTFGGDSSYRYGFNGKENDNTIKGVGNSQDYGERIYDGRVGRFLSVDPLTKSYPELTPYQFGSNSPIANIDLDGLEAKLAIAGNGGEHTEYTPDVVAAFKDRANKLTKLNFTPVPVHNGPGIISAFKEATKTQGGITAIISYTHSGANGLYLDDNQGFYTSSVGGGVYGANVDQIAAEVKKGTIKFKSNAIWIFASCNAGNADNVIGGQKEGTLNIARNIALTLGIKTIGARGYVSPVEKNNKETGSIWAGAFHGVSFSNMGFILFEPIKTTTTKIVPMTIWGIPIPFTHVKETVTTTTVKETPIGNPIDPTKYVPPQ</sequence>
<dbReference type="PANTHER" id="PTHR32305">
    <property type="match status" value="1"/>
</dbReference>
<dbReference type="Gene3D" id="2.180.10.10">
    <property type="entry name" value="RHS repeat-associated core"/>
    <property type="match status" value="1"/>
</dbReference>
<keyword evidence="2" id="KW-1185">Reference proteome</keyword>
<reference evidence="1" key="1">
    <citation type="submission" date="2020-08" db="EMBL/GenBank/DDBJ databases">
        <title>Genomic Encyclopedia of Type Strains, Phase III (KMG-III): the genomes of soil and plant-associated and newly described type strains.</title>
        <authorList>
            <person name="Whitman W."/>
        </authorList>
    </citation>
    <scope>NUCLEOTIDE SEQUENCE [LARGE SCALE GENOMIC DNA]</scope>
    <source>
        <strain evidence="1">CECT 8628</strain>
    </source>
</reference>
<dbReference type="NCBIfam" id="TIGR03696">
    <property type="entry name" value="Rhs_assc_core"/>
    <property type="match status" value="1"/>
</dbReference>
<evidence type="ECO:0000313" key="2">
    <source>
        <dbReference type="Proteomes" id="UP000539265"/>
    </source>
</evidence>
<dbReference type="PANTHER" id="PTHR32305:SF15">
    <property type="entry name" value="PROTEIN RHSA-RELATED"/>
    <property type="match status" value="1"/>
</dbReference>
<dbReference type="InterPro" id="IPR022385">
    <property type="entry name" value="Rhs_assc_core"/>
</dbReference>
<dbReference type="EMBL" id="JACHWX010000009">
    <property type="protein sequence ID" value="MBB3056753.1"/>
    <property type="molecule type" value="Genomic_DNA"/>
</dbReference>
<protein>
    <submittedName>
        <fullName evidence="1">RHS repeat-associated protein</fullName>
    </submittedName>
</protein>